<dbReference type="EMBL" id="KZ613746">
    <property type="protein sequence ID" value="PMD65685.1"/>
    <property type="molecule type" value="Genomic_DNA"/>
</dbReference>
<keyword evidence="2" id="KW-1185">Reference proteome</keyword>
<dbReference type="Proteomes" id="UP000235371">
    <property type="component" value="Unassembled WGS sequence"/>
</dbReference>
<dbReference type="GeneID" id="36578948"/>
<dbReference type="InParanoid" id="A0A2J6TRN3"/>
<proteinExistence type="predicted"/>
<dbReference type="AlphaFoldDB" id="A0A2J6TRN3"/>
<sequence length="98" mass="11170">MLCFSTKIAQNQKCFVCVFCYAFWLSTLILCRNSSTGSLSFQISIPSPLHRPPGLKIIKTTISHPSRTLFTISFINHTPHHRFPIRHHISDGSMSLLR</sequence>
<gene>
    <name evidence="1" type="ORF">K444DRAFT_184953</name>
</gene>
<name>A0A2J6TRN3_9HELO</name>
<evidence type="ECO:0000313" key="1">
    <source>
        <dbReference type="EMBL" id="PMD65685.1"/>
    </source>
</evidence>
<accession>A0A2J6TRN3</accession>
<protein>
    <submittedName>
        <fullName evidence="1">Uncharacterized protein</fullName>
    </submittedName>
</protein>
<organism evidence="1 2">
    <name type="scientific">Hyaloscypha bicolor E</name>
    <dbReference type="NCBI Taxonomy" id="1095630"/>
    <lineage>
        <taxon>Eukaryota</taxon>
        <taxon>Fungi</taxon>
        <taxon>Dikarya</taxon>
        <taxon>Ascomycota</taxon>
        <taxon>Pezizomycotina</taxon>
        <taxon>Leotiomycetes</taxon>
        <taxon>Helotiales</taxon>
        <taxon>Hyaloscyphaceae</taxon>
        <taxon>Hyaloscypha</taxon>
        <taxon>Hyaloscypha bicolor</taxon>
    </lineage>
</organism>
<dbReference type="RefSeq" id="XP_024742589.1">
    <property type="nucleotide sequence ID" value="XM_024870866.1"/>
</dbReference>
<evidence type="ECO:0000313" key="2">
    <source>
        <dbReference type="Proteomes" id="UP000235371"/>
    </source>
</evidence>
<reference evidence="1 2" key="1">
    <citation type="submission" date="2016-04" db="EMBL/GenBank/DDBJ databases">
        <title>A degradative enzymes factory behind the ericoid mycorrhizal symbiosis.</title>
        <authorList>
            <consortium name="DOE Joint Genome Institute"/>
            <person name="Martino E."/>
            <person name="Morin E."/>
            <person name="Grelet G."/>
            <person name="Kuo A."/>
            <person name="Kohler A."/>
            <person name="Daghino S."/>
            <person name="Barry K."/>
            <person name="Choi C."/>
            <person name="Cichocki N."/>
            <person name="Clum A."/>
            <person name="Copeland A."/>
            <person name="Hainaut M."/>
            <person name="Haridas S."/>
            <person name="Labutti K."/>
            <person name="Lindquist E."/>
            <person name="Lipzen A."/>
            <person name="Khouja H.-R."/>
            <person name="Murat C."/>
            <person name="Ohm R."/>
            <person name="Olson A."/>
            <person name="Spatafora J."/>
            <person name="Veneault-Fourrey C."/>
            <person name="Henrissat B."/>
            <person name="Grigoriev I."/>
            <person name="Martin F."/>
            <person name="Perotto S."/>
        </authorList>
    </citation>
    <scope>NUCLEOTIDE SEQUENCE [LARGE SCALE GENOMIC DNA]</scope>
    <source>
        <strain evidence="1 2">E</strain>
    </source>
</reference>